<accession>A0A0A0LS60</accession>
<evidence type="ECO:0000313" key="1">
    <source>
        <dbReference type="EMBL" id="KGN64593.1"/>
    </source>
</evidence>
<name>A0A0A0LS60_CUCSA</name>
<proteinExistence type="predicted"/>
<reference evidence="1 2" key="2">
    <citation type="journal article" date="2009" name="PLoS ONE">
        <title>An integrated genetic and cytogenetic map of the cucumber genome.</title>
        <authorList>
            <person name="Ren Y."/>
            <person name="Zhang Z."/>
            <person name="Liu J."/>
            <person name="Staub J.E."/>
            <person name="Han Y."/>
            <person name="Cheng Z."/>
            <person name="Li X."/>
            <person name="Lu J."/>
            <person name="Miao H."/>
            <person name="Kang H."/>
            <person name="Xie B."/>
            <person name="Gu X."/>
            <person name="Wang X."/>
            <person name="Du Y."/>
            <person name="Jin W."/>
            <person name="Huang S."/>
        </authorList>
    </citation>
    <scope>NUCLEOTIDE SEQUENCE [LARGE SCALE GENOMIC DNA]</scope>
    <source>
        <strain evidence="2">cv. 9930</strain>
    </source>
</reference>
<dbReference type="Proteomes" id="UP000029981">
    <property type="component" value="Chromosome 1"/>
</dbReference>
<reference evidence="1 2" key="3">
    <citation type="journal article" date="2010" name="BMC Genomics">
        <title>Transcriptome sequencing and comparative analysis of cucumber flowers with different sex types.</title>
        <authorList>
            <person name="Guo S."/>
            <person name="Zheng Y."/>
            <person name="Joung J.G."/>
            <person name="Liu S."/>
            <person name="Zhang Z."/>
            <person name="Crasta O.R."/>
            <person name="Sobral B.W."/>
            <person name="Xu Y."/>
            <person name="Huang S."/>
            <person name="Fei Z."/>
        </authorList>
    </citation>
    <scope>NUCLEOTIDE SEQUENCE [LARGE SCALE GENOMIC DNA]</scope>
    <source>
        <strain evidence="2">cv. 9930</strain>
    </source>
</reference>
<dbReference type="Gramene" id="KGN64593">
    <property type="protein sequence ID" value="KGN64593"/>
    <property type="gene ID" value="Csa_1G070585"/>
</dbReference>
<organism evidence="1 2">
    <name type="scientific">Cucumis sativus</name>
    <name type="common">Cucumber</name>
    <dbReference type="NCBI Taxonomy" id="3659"/>
    <lineage>
        <taxon>Eukaryota</taxon>
        <taxon>Viridiplantae</taxon>
        <taxon>Streptophyta</taxon>
        <taxon>Embryophyta</taxon>
        <taxon>Tracheophyta</taxon>
        <taxon>Spermatophyta</taxon>
        <taxon>Magnoliopsida</taxon>
        <taxon>eudicotyledons</taxon>
        <taxon>Gunneridae</taxon>
        <taxon>Pentapetalae</taxon>
        <taxon>rosids</taxon>
        <taxon>fabids</taxon>
        <taxon>Cucurbitales</taxon>
        <taxon>Cucurbitaceae</taxon>
        <taxon>Benincaseae</taxon>
        <taxon>Cucumis</taxon>
    </lineage>
</organism>
<dbReference type="EMBL" id="CM002922">
    <property type="protein sequence ID" value="KGN64593.1"/>
    <property type="molecule type" value="Genomic_DNA"/>
</dbReference>
<keyword evidence="2" id="KW-1185">Reference proteome</keyword>
<sequence>MDYDFQIDILLLSATHFRNSHSNSNARGNVHTRSWVAYKLFAFLPVRDMANTQINFRKDPSLPVHTHLEIHSLPLHFHTQFLGLPIESLYLPQFLQIQKLCRYHLKSCCWFFQSGSA</sequence>
<gene>
    <name evidence="1" type="ORF">Csa_1G070585</name>
</gene>
<reference evidence="1 2" key="1">
    <citation type="journal article" date="2009" name="Nat. Genet.">
        <title>The genome of the cucumber, Cucumis sativus L.</title>
        <authorList>
            <person name="Huang S."/>
            <person name="Li R."/>
            <person name="Zhang Z."/>
            <person name="Li L."/>
            <person name="Gu X."/>
            <person name="Fan W."/>
            <person name="Lucas W.J."/>
            <person name="Wang X."/>
            <person name="Xie B."/>
            <person name="Ni P."/>
            <person name="Ren Y."/>
            <person name="Zhu H."/>
            <person name="Li J."/>
            <person name="Lin K."/>
            <person name="Jin W."/>
            <person name="Fei Z."/>
            <person name="Li G."/>
            <person name="Staub J."/>
            <person name="Kilian A."/>
            <person name="van der Vossen E.A."/>
            <person name="Wu Y."/>
            <person name="Guo J."/>
            <person name="He J."/>
            <person name="Jia Z."/>
            <person name="Ren Y."/>
            <person name="Tian G."/>
            <person name="Lu Y."/>
            <person name="Ruan J."/>
            <person name="Qian W."/>
            <person name="Wang M."/>
            <person name="Huang Q."/>
            <person name="Li B."/>
            <person name="Xuan Z."/>
            <person name="Cao J."/>
            <person name="Asan"/>
            <person name="Wu Z."/>
            <person name="Zhang J."/>
            <person name="Cai Q."/>
            <person name="Bai Y."/>
            <person name="Zhao B."/>
            <person name="Han Y."/>
            <person name="Li Y."/>
            <person name="Li X."/>
            <person name="Wang S."/>
            <person name="Shi Q."/>
            <person name="Liu S."/>
            <person name="Cho W.K."/>
            <person name="Kim J.Y."/>
            <person name="Xu Y."/>
            <person name="Heller-Uszynska K."/>
            <person name="Miao H."/>
            <person name="Cheng Z."/>
            <person name="Zhang S."/>
            <person name="Wu J."/>
            <person name="Yang Y."/>
            <person name="Kang H."/>
            <person name="Li M."/>
            <person name="Liang H."/>
            <person name="Ren X."/>
            <person name="Shi Z."/>
            <person name="Wen M."/>
            <person name="Jian M."/>
            <person name="Yang H."/>
            <person name="Zhang G."/>
            <person name="Yang Z."/>
            <person name="Chen R."/>
            <person name="Liu S."/>
            <person name="Li J."/>
            <person name="Ma L."/>
            <person name="Liu H."/>
            <person name="Zhou Y."/>
            <person name="Zhao J."/>
            <person name="Fang X."/>
            <person name="Li G."/>
            <person name="Fang L."/>
            <person name="Li Y."/>
            <person name="Liu D."/>
            <person name="Zheng H."/>
            <person name="Zhang Y."/>
            <person name="Qin N."/>
            <person name="Li Z."/>
            <person name="Yang G."/>
            <person name="Yang S."/>
            <person name="Bolund L."/>
            <person name="Kristiansen K."/>
            <person name="Zheng H."/>
            <person name="Li S."/>
            <person name="Zhang X."/>
            <person name="Yang H."/>
            <person name="Wang J."/>
            <person name="Sun R."/>
            <person name="Zhang B."/>
            <person name="Jiang S."/>
            <person name="Wang J."/>
            <person name="Du Y."/>
            <person name="Li S."/>
        </authorList>
    </citation>
    <scope>NUCLEOTIDE SEQUENCE [LARGE SCALE GENOMIC DNA]</scope>
    <source>
        <strain evidence="2">cv. 9930</strain>
    </source>
</reference>
<reference evidence="1 2" key="4">
    <citation type="journal article" date="2011" name="BMC Genomics">
        <title>RNA-Seq improves annotation of protein-coding genes in the cucumber genome.</title>
        <authorList>
            <person name="Li Z."/>
            <person name="Zhang Z."/>
            <person name="Yan P."/>
            <person name="Huang S."/>
            <person name="Fei Z."/>
            <person name="Lin K."/>
        </authorList>
    </citation>
    <scope>NUCLEOTIDE SEQUENCE [LARGE SCALE GENOMIC DNA]</scope>
    <source>
        <strain evidence="2">cv. 9930</strain>
    </source>
</reference>
<dbReference type="AlphaFoldDB" id="A0A0A0LS60"/>
<protein>
    <submittedName>
        <fullName evidence="1">Uncharacterized protein</fullName>
    </submittedName>
</protein>
<evidence type="ECO:0000313" key="2">
    <source>
        <dbReference type="Proteomes" id="UP000029981"/>
    </source>
</evidence>